<organism evidence="2 3">
    <name type="scientific">Spongiibacter pelagi</name>
    <dbReference type="NCBI Taxonomy" id="2760804"/>
    <lineage>
        <taxon>Bacteria</taxon>
        <taxon>Pseudomonadati</taxon>
        <taxon>Pseudomonadota</taxon>
        <taxon>Gammaproteobacteria</taxon>
        <taxon>Cellvibrionales</taxon>
        <taxon>Spongiibacteraceae</taxon>
        <taxon>Spongiibacter</taxon>
    </lineage>
</organism>
<dbReference type="InterPro" id="IPR038765">
    <property type="entry name" value="Papain-like_cys_pep_sf"/>
</dbReference>
<protein>
    <submittedName>
        <fullName evidence="2">Transglutaminase domain-containing protein</fullName>
    </submittedName>
</protein>
<evidence type="ECO:0000313" key="3">
    <source>
        <dbReference type="Proteomes" id="UP000610558"/>
    </source>
</evidence>
<accession>A0A927GVT8</accession>
<dbReference type="RefSeq" id="WP_190762904.1">
    <property type="nucleotide sequence ID" value="NZ_JACXLD010000002.1"/>
</dbReference>
<dbReference type="PANTHER" id="PTHR33490">
    <property type="entry name" value="BLR5614 PROTEIN-RELATED"/>
    <property type="match status" value="1"/>
</dbReference>
<name>A0A927GVT8_9GAMM</name>
<dbReference type="EMBL" id="JACXLD010000002">
    <property type="protein sequence ID" value="MBD2858242.1"/>
    <property type="molecule type" value="Genomic_DNA"/>
</dbReference>
<reference evidence="2" key="1">
    <citation type="submission" date="2020-09" db="EMBL/GenBank/DDBJ databases">
        <authorList>
            <person name="Yoon J.-W."/>
        </authorList>
    </citation>
    <scope>NUCLEOTIDE SEQUENCE</scope>
    <source>
        <strain evidence="2">KMU-158</strain>
    </source>
</reference>
<gene>
    <name evidence="2" type="ORF">IB286_04410</name>
</gene>
<dbReference type="Proteomes" id="UP000610558">
    <property type="component" value="Unassembled WGS sequence"/>
</dbReference>
<dbReference type="AlphaFoldDB" id="A0A927GVT8"/>
<evidence type="ECO:0000259" key="1">
    <source>
        <dbReference type="SMART" id="SM00460"/>
    </source>
</evidence>
<comment type="caution">
    <text evidence="2">The sequence shown here is derived from an EMBL/GenBank/DDBJ whole genome shotgun (WGS) entry which is preliminary data.</text>
</comment>
<keyword evidence="3" id="KW-1185">Reference proteome</keyword>
<sequence length="495" mass="55548">MTVAISFSACASRPVVSPADFEVDNNKIIRQDWQSVFLGGNKVGYRQLTQWRQNKDILSRESVHLTFEQPGAPLRQSITTLDAREAENGEPRSITKRLLGDSTNQTLRAWREAGSWWLESDLHPGQRQKFVIPNDFLMRVGVQRVLSSQQGDVRELNYHDWSFSAQRFQAMRLSLKRVEPQALAEILRSRPELVVDAKKIFWLGERRNLDTAGAGSTLVLLDQTFHPLHEISPTGGDEMVLLGSTEQDATGWFSPSTHVYRQLIRSPYRISDSALKGKIRYQLSGEFNVSPPSTFEQKADQTETGWTITVCEDCGDEPAPTDAELSAALTANYWLPLNHPEIKAVIAETLPERQLSAESVMWRLTHFVERRITTPSYAGYGTALEGLRSGEGDCTEHALLLAALGRAAGVPTRVVFGVAYNNERFLGRRFLFVPHAWVQAWTGEHWQSFDSGLGEFNAGYIALGLSDGRQEDVLRINAELHKISIDSAVQLKSRQ</sequence>
<proteinExistence type="predicted"/>
<dbReference type="SUPFAM" id="SSF54001">
    <property type="entry name" value="Cysteine proteinases"/>
    <property type="match status" value="1"/>
</dbReference>
<dbReference type="Pfam" id="PF01841">
    <property type="entry name" value="Transglut_core"/>
    <property type="match status" value="1"/>
</dbReference>
<feature type="domain" description="Transglutaminase-like" evidence="1">
    <location>
        <begin position="386"/>
        <end position="453"/>
    </location>
</feature>
<dbReference type="Gene3D" id="3.10.620.30">
    <property type="match status" value="1"/>
</dbReference>
<dbReference type="SMART" id="SM00460">
    <property type="entry name" value="TGc"/>
    <property type="match status" value="1"/>
</dbReference>
<evidence type="ECO:0000313" key="2">
    <source>
        <dbReference type="EMBL" id="MBD2858242.1"/>
    </source>
</evidence>
<dbReference type="InterPro" id="IPR002931">
    <property type="entry name" value="Transglutaminase-like"/>
</dbReference>